<dbReference type="Proteomes" id="UP001177003">
    <property type="component" value="Chromosome 1"/>
</dbReference>
<dbReference type="PRINTS" id="PR00120">
    <property type="entry name" value="HATPASE"/>
</dbReference>
<dbReference type="EMBL" id="OX465077">
    <property type="protein sequence ID" value="CAI9268309.1"/>
    <property type="molecule type" value="Genomic_DNA"/>
</dbReference>
<dbReference type="Gene3D" id="3.40.50.1000">
    <property type="entry name" value="HAD superfamily/HAD-like"/>
    <property type="match status" value="1"/>
</dbReference>
<dbReference type="SUPFAM" id="SSF56784">
    <property type="entry name" value="HAD-like"/>
    <property type="match status" value="1"/>
</dbReference>
<dbReference type="GO" id="GO:0005524">
    <property type="term" value="F:ATP binding"/>
    <property type="evidence" value="ECO:0007669"/>
    <property type="project" value="InterPro"/>
</dbReference>
<name>A0AA35V0U6_LACSI</name>
<evidence type="ECO:0000256" key="1">
    <source>
        <dbReference type="ARBA" id="ARBA00022842"/>
    </source>
</evidence>
<evidence type="ECO:0000313" key="2">
    <source>
        <dbReference type="EMBL" id="CAI9268309.1"/>
    </source>
</evidence>
<dbReference type="InterPro" id="IPR001757">
    <property type="entry name" value="P_typ_ATPase"/>
</dbReference>
<protein>
    <submittedName>
        <fullName evidence="2">Uncharacterized protein</fullName>
    </submittedName>
</protein>
<dbReference type="PANTHER" id="PTHR42861">
    <property type="entry name" value="CALCIUM-TRANSPORTING ATPASE"/>
    <property type="match status" value="1"/>
</dbReference>
<keyword evidence="1" id="KW-0460">Magnesium</keyword>
<accession>A0AA35V0U6</accession>
<sequence>MNCYDISNSKYTSSLEVSGLLDCNLTLESSSNIQIENNVSETHRDLAESTSRSHSTVVHEFPFSQGKVLKLLNERIGETPTSQVAMTGDRVNDAPTLKKADIGIPKGLGIKVAKSASDMVLTDDNFATIVAVMRHCKGT</sequence>
<dbReference type="GO" id="GO:0016020">
    <property type="term" value="C:membrane"/>
    <property type="evidence" value="ECO:0007669"/>
    <property type="project" value="InterPro"/>
</dbReference>
<reference evidence="2" key="1">
    <citation type="submission" date="2023-04" db="EMBL/GenBank/DDBJ databases">
        <authorList>
            <person name="Vijverberg K."/>
            <person name="Xiong W."/>
            <person name="Schranz E."/>
        </authorList>
    </citation>
    <scope>NUCLEOTIDE SEQUENCE</scope>
</reference>
<proteinExistence type="predicted"/>
<dbReference type="AlphaFoldDB" id="A0AA35V0U6"/>
<gene>
    <name evidence="2" type="ORF">LSALG_LOCUS8741</name>
</gene>
<keyword evidence="3" id="KW-1185">Reference proteome</keyword>
<dbReference type="InterPro" id="IPR036412">
    <property type="entry name" value="HAD-like_sf"/>
</dbReference>
<organism evidence="2 3">
    <name type="scientific">Lactuca saligna</name>
    <name type="common">Willowleaf lettuce</name>
    <dbReference type="NCBI Taxonomy" id="75948"/>
    <lineage>
        <taxon>Eukaryota</taxon>
        <taxon>Viridiplantae</taxon>
        <taxon>Streptophyta</taxon>
        <taxon>Embryophyta</taxon>
        <taxon>Tracheophyta</taxon>
        <taxon>Spermatophyta</taxon>
        <taxon>Magnoliopsida</taxon>
        <taxon>eudicotyledons</taxon>
        <taxon>Gunneridae</taxon>
        <taxon>Pentapetalae</taxon>
        <taxon>asterids</taxon>
        <taxon>campanulids</taxon>
        <taxon>Asterales</taxon>
        <taxon>Asteraceae</taxon>
        <taxon>Cichorioideae</taxon>
        <taxon>Cichorieae</taxon>
        <taxon>Lactucinae</taxon>
        <taxon>Lactuca</taxon>
    </lineage>
</organism>
<evidence type="ECO:0000313" key="3">
    <source>
        <dbReference type="Proteomes" id="UP001177003"/>
    </source>
</evidence>
<dbReference type="InterPro" id="IPR023214">
    <property type="entry name" value="HAD_sf"/>
</dbReference>
<dbReference type="GO" id="GO:0016887">
    <property type="term" value="F:ATP hydrolysis activity"/>
    <property type="evidence" value="ECO:0007669"/>
    <property type="project" value="InterPro"/>
</dbReference>
<dbReference type="PRINTS" id="PR00119">
    <property type="entry name" value="CATATPASE"/>
</dbReference>